<dbReference type="Proteomes" id="UP000249254">
    <property type="component" value="Unassembled WGS sequence"/>
</dbReference>
<organism evidence="2 3">
    <name type="scientific">Phenylobacterium soli</name>
    <dbReference type="NCBI Taxonomy" id="2170551"/>
    <lineage>
        <taxon>Bacteria</taxon>
        <taxon>Pseudomonadati</taxon>
        <taxon>Pseudomonadota</taxon>
        <taxon>Alphaproteobacteria</taxon>
        <taxon>Caulobacterales</taxon>
        <taxon>Caulobacteraceae</taxon>
        <taxon>Phenylobacterium</taxon>
    </lineage>
</organism>
<evidence type="ECO:0000313" key="3">
    <source>
        <dbReference type="Proteomes" id="UP000249254"/>
    </source>
</evidence>
<accession>A0A328AEF6</accession>
<gene>
    <name evidence="2" type="ORF">DJ017_18210</name>
</gene>
<sequence length="282" mass="31261">MPIQHGAPVAQRPLPHALGTGGAPYYGPKTVQQAISELGSPKAPGSWDAINSIGTLVVTPDGRPIRSAITGRRVIVTGSYASRKARRTQPHESMNELALFHESEVDVDVLDYRAQPFRFEFLLDGRRTAYIADCFRILSNAPPEVVEVKSDYRHLRDPAYAEKLRLVGEMCRRLGWRFRTVTKEQLLEPKVRRANIQLIQSRRLVHFDTTDVYAATNVLESAGGPTPLGAVCSALGDPRLGMSRAMAMMVARILRIDLSKPLSPASWVTLVNTPRASLREVR</sequence>
<comment type="caution">
    <text evidence="2">The sequence shown here is derived from an EMBL/GenBank/DDBJ whole genome shotgun (WGS) entry which is preliminary data.</text>
</comment>
<evidence type="ECO:0000313" key="2">
    <source>
        <dbReference type="EMBL" id="RAK51764.1"/>
    </source>
</evidence>
<evidence type="ECO:0000259" key="1">
    <source>
        <dbReference type="Pfam" id="PF08722"/>
    </source>
</evidence>
<protein>
    <recommendedName>
        <fullName evidence="1">TnsA endonuclease N-terminal domain-containing protein</fullName>
    </recommendedName>
</protein>
<dbReference type="Pfam" id="PF08722">
    <property type="entry name" value="Tn7_TnsA-like_N"/>
    <property type="match status" value="1"/>
</dbReference>
<dbReference type="OrthoDB" id="7403808at2"/>
<reference evidence="3" key="1">
    <citation type="submission" date="2018-05" db="EMBL/GenBank/DDBJ databases">
        <authorList>
            <person name="Li X."/>
        </authorList>
    </citation>
    <scope>NUCLEOTIDE SEQUENCE [LARGE SCALE GENOMIC DNA]</scope>
    <source>
        <strain evidence="3">LX32</strain>
    </source>
</reference>
<dbReference type="InterPro" id="IPR014833">
    <property type="entry name" value="TnsA_N"/>
</dbReference>
<name>A0A328AEF6_9CAUL</name>
<proteinExistence type="predicted"/>
<dbReference type="AlphaFoldDB" id="A0A328AEF6"/>
<keyword evidence="3" id="KW-1185">Reference proteome</keyword>
<feature type="domain" description="TnsA endonuclease N-terminal" evidence="1">
    <location>
        <begin position="108"/>
        <end position="182"/>
    </location>
</feature>
<dbReference type="EMBL" id="QFYQ01000002">
    <property type="protein sequence ID" value="RAK51764.1"/>
    <property type="molecule type" value="Genomic_DNA"/>
</dbReference>